<proteinExistence type="predicted"/>
<dbReference type="InterPro" id="IPR050553">
    <property type="entry name" value="Thioredoxin_ResA/DsbE_sf"/>
</dbReference>
<organism evidence="7 8">
    <name type="scientific">Hoeflea algicola</name>
    <dbReference type="NCBI Taxonomy" id="2983763"/>
    <lineage>
        <taxon>Bacteria</taxon>
        <taxon>Pseudomonadati</taxon>
        <taxon>Pseudomonadota</taxon>
        <taxon>Alphaproteobacteria</taxon>
        <taxon>Hyphomicrobiales</taxon>
        <taxon>Rhizobiaceae</taxon>
        <taxon>Hoeflea</taxon>
    </lineage>
</organism>
<dbReference type="InterPro" id="IPR013766">
    <property type="entry name" value="Thioredoxin_domain"/>
</dbReference>
<dbReference type="InterPro" id="IPR013740">
    <property type="entry name" value="Redoxin"/>
</dbReference>
<dbReference type="Proteomes" id="UP001073227">
    <property type="component" value="Unassembled WGS sequence"/>
</dbReference>
<evidence type="ECO:0000256" key="3">
    <source>
        <dbReference type="ARBA" id="ARBA00023157"/>
    </source>
</evidence>
<dbReference type="EMBL" id="JAOVZR010000003">
    <property type="protein sequence ID" value="MCY0150649.1"/>
    <property type="molecule type" value="Genomic_DNA"/>
</dbReference>
<evidence type="ECO:0000256" key="1">
    <source>
        <dbReference type="ARBA" id="ARBA00004196"/>
    </source>
</evidence>
<dbReference type="PROSITE" id="PS00194">
    <property type="entry name" value="THIOREDOXIN_1"/>
    <property type="match status" value="1"/>
</dbReference>
<keyword evidence="5" id="KW-1133">Transmembrane helix</keyword>
<keyword evidence="3" id="KW-1015">Disulfide bond</keyword>
<sequence>MTGLLHAKRTILTTLAAGVLVVAALAVTAVMIYIDGDKPSGAHPISDKRAATTLPRSFVMHETPRPLPVITFEDGAGQALTLASFKGRTVLLNIWATWCVPCREEMPTLDALQAKLGGPGFEVVPLSVDRAGPEVVRKFYAEIGIPNLGLYIDASMQASFDLAAVGLPTTLLIDAEGRELGRLVGPAEWDAPEMIAFLKTHLISN</sequence>
<keyword evidence="8" id="KW-1185">Reference proteome</keyword>
<gene>
    <name evidence="7" type="ORF">OEG84_23845</name>
</gene>
<feature type="transmembrane region" description="Helical" evidence="5">
    <location>
        <begin position="12"/>
        <end position="34"/>
    </location>
</feature>
<dbReference type="Pfam" id="PF08534">
    <property type="entry name" value="Redoxin"/>
    <property type="match status" value="1"/>
</dbReference>
<feature type="domain" description="Thioredoxin" evidence="6">
    <location>
        <begin position="61"/>
        <end position="203"/>
    </location>
</feature>
<evidence type="ECO:0000256" key="2">
    <source>
        <dbReference type="ARBA" id="ARBA00022748"/>
    </source>
</evidence>
<dbReference type="InterPro" id="IPR036249">
    <property type="entry name" value="Thioredoxin-like_sf"/>
</dbReference>
<evidence type="ECO:0000259" key="6">
    <source>
        <dbReference type="PROSITE" id="PS51352"/>
    </source>
</evidence>
<keyword evidence="5" id="KW-0472">Membrane</keyword>
<dbReference type="InterPro" id="IPR017937">
    <property type="entry name" value="Thioredoxin_CS"/>
</dbReference>
<comment type="subcellular location">
    <subcellularLocation>
        <location evidence="1">Cell envelope</location>
    </subcellularLocation>
</comment>
<protein>
    <submittedName>
        <fullName evidence="7">TlpA family protein disulfide reductase</fullName>
    </submittedName>
</protein>
<dbReference type="CDD" id="cd02966">
    <property type="entry name" value="TlpA_like_family"/>
    <property type="match status" value="1"/>
</dbReference>
<dbReference type="PANTHER" id="PTHR42852">
    <property type="entry name" value="THIOL:DISULFIDE INTERCHANGE PROTEIN DSBE"/>
    <property type="match status" value="1"/>
</dbReference>
<evidence type="ECO:0000313" key="7">
    <source>
        <dbReference type="EMBL" id="MCY0150649.1"/>
    </source>
</evidence>
<dbReference type="SUPFAM" id="SSF52833">
    <property type="entry name" value="Thioredoxin-like"/>
    <property type="match status" value="1"/>
</dbReference>
<dbReference type="PROSITE" id="PS51352">
    <property type="entry name" value="THIOREDOXIN_2"/>
    <property type="match status" value="1"/>
</dbReference>
<keyword evidence="2" id="KW-0201">Cytochrome c-type biogenesis</keyword>
<evidence type="ECO:0000313" key="8">
    <source>
        <dbReference type="Proteomes" id="UP001073227"/>
    </source>
</evidence>
<keyword evidence="4" id="KW-0676">Redox-active center</keyword>
<dbReference type="PANTHER" id="PTHR42852:SF6">
    <property type="entry name" value="THIOL:DISULFIDE INTERCHANGE PROTEIN DSBE"/>
    <property type="match status" value="1"/>
</dbReference>
<evidence type="ECO:0000256" key="5">
    <source>
        <dbReference type="SAM" id="Phobius"/>
    </source>
</evidence>
<accession>A0ABT3ZHB8</accession>
<evidence type="ECO:0000256" key="4">
    <source>
        <dbReference type="ARBA" id="ARBA00023284"/>
    </source>
</evidence>
<dbReference type="RefSeq" id="WP_267656360.1">
    <property type="nucleotide sequence ID" value="NZ_JAOVZR010000003.1"/>
</dbReference>
<comment type="caution">
    <text evidence="7">The sequence shown here is derived from an EMBL/GenBank/DDBJ whole genome shotgun (WGS) entry which is preliminary data.</text>
</comment>
<name>A0ABT3ZHB8_9HYPH</name>
<dbReference type="Gene3D" id="3.40.30.10">
    <property type="entry name" value="Glutaredoxin"/>
    <property type="match status" value="1"/>
</dbReference>
<reference evidence="7" key="1">
    <citation type="submission" date="2022-10" db="EMBL/GenBank/DDBJ databases">
        <title>Hoeflea sp. G2-23, isolated from marine algae.</title>
        <authorList>
            <person name="Kristyanto S."/>
            <person name="Kim J.M."/>
            <person name="Jeon C.O."/>
        </authorList>
    </citation>
    <scope>NUCLEOTIDE SEQUENCE</scope>
    <source>
        <strain evidence="7">G2-23</strain>
    </source>
</reference>
<keyword evidence="5" id="KW-0812">Transmembrane</keyword>